<dbReference type="Proteomes" id="UP000091956">
    <property type="component" value="Unassembled WGS sequence"/>
</dbReference>
<name>A0A1B8GNC2_9PEZI</name>
<dbReference type="InterPro" id="IPR027417">
    <property type="entry name" value="P-loop_NTPase"/>
</dbReference>
<dbReference type="Gene3D" id="3.40.50.300">
    <property type="entry name" value="P-loop containing nucleotide triphosphate hydrolases"/>
    <property type="match status" value="1"/>
</dbReference>
<feature type="region of interest" description="Disordered" evidence="2">
    <location>
        <begin position="23"/>
        <end position="45"/>
    </location>
</feature>
<evidence type="ECO:0000313" key="5">
    <source>
        <dbReference type="Proteomes" id="UP000091956"/>
    </source>
</evidence>
<dbReference type="GeneID" id="28838005"/>
<dbReference type="EMBL" id="KV460223">
    <property type="protein sequence ID" value="OBT97306.2"/>
    <property type="molecule type" value="Genomic_DNA"/>
</dbReference>
<sequence>MTTPAPNRLSDSKRDRLYNILRRSKKTETFPSPNAPTSTSIGQQTSTPLAPALASHKQLASNKLTSAIPLTSITSDTTLIPTKAALIPVSSSLSSTSQIATVQQSTPVSQQRIDRIKLSPLIKTPHKNPRVIKAQEELQRVTEELQAELVNYEKTFPGPILVKDEDITSSGSLPTQVATDFGKVVAQALSDHKIGESTVGGKVIGFMEKLYPITNIVLGIVSFGADAAGVVPLKLAANTLNVIVNQAAKQQTRSNGVIDCLNKLDTYQSFFQNINRLGYIQVSDNMLEVSTNLLAGIMGTLRISLASLRTSFVVNIAKAVRGDDFADSQQALTTAMEALDRAIQQELLFDEKERKWKDECKKTLDFLSKIPAGKMHHDIRNRRLEHSGEWIIKNETFQKWMNGDLKTLWCPGKPGAGKTFLASVIIDHCRTVYGSSNTENESVGIAWMYFNYNDQNANSMGQVIASLTKQLIASVTPEIGKSIMEDAIEFREEHNSGSPGPDDYFMLLSKVIRSMQKTILILDALDECADKDSKRVNRVWLIKSLLTLGVQMLVTSREMPAIEALFEQAPDFAMLAISPASQDIKSYIQWRIYDMKYGSPNLRHLLKENQSLEEKLFKQWWKSILKSLI</sequence>
<dbReference type="RefSeq" id="XP_059319749.1">
    <property type="nucleotide sequence ID" value="XM_059463634.1"/>
</dbReference>
<keyword evidence="5" id="KW-1185">Reference proteome</keyword>
<feature type="compositionally biased region" description="Polar residues" evidence="2">
    <location>
        <begin position="29"/>
        <end position="45"/>
    </location>
</feature>
<evidence type="ECO:0000256" key="2">
    <source>
        <dbReference type="SAM" id="MobiDB-lite"/>
    </source>
</evidence>
<evidence type="ECO:0000256" key="1">
    <source>
        <dbReference type="ARBA" id="ARBA00022737"/>
    </source>
</evidence>
<dbReference type="InterPro" id="IPR056884">
    <property type="entry name" value="NPHP3-like_N"/>
</dbReference>
<dbReference type="STRING" id="342668.A0A1B8GNC2"/>
<reference evidence="4 5" key="1">
    <citation type="submission" date="2016-03" db="EMBL/GenBank/DDBJ databases">
        <title>Comparative genomics of Pseudogymnoascus destructans, the fungus causing white-nose syndrome of bats.</title>
        <authorList>
            <person name="Palmer J.M."/>
            <person name="Drees K.P."/>
            <person name="Foster J.T."/>
            <person name="Lindner D.L."/>
        </authorList>
    </citation>
    <scope>NUCLEOTIDE SEQUENCE [LARGE SCALE GENOMIC DNA]</scope>
    <source>
        <strain evidence="4 5">UAMH 10579</strain>
    </source>
</reference>
<dbReference type="PANTHER" id="PTHR10039">
    <property type="entry name" value="AMELOGENIN"/>
    <property type="match status" value="1"/>
</dbReference>
<dbReference type="PANTHER" id="PTHR10039:SF15">
    <property type="entry name" value="NACHT DOMAIN-CONTAINING PROTEIN"/>
    <property type="match status" value="1"/>
</dbReference>
<dbReference type="Pfam" id="PF24883">
    <property type="entry name" value="NPHP3_N"/>
    <property type="match status" value="1"/>
</dbReference>
<keyword evidence="1" id="KW-0677">Repeat</keyword>
<evidence type="ECO:0000313" key="4">
    <source>
        <dbReference type="EMBL" id="OBT97306.2"/>
    </source>
</evidence>
<protein>
    <recommendedName>
        <fullName evidence="3">Nephrocystin 3-like N-terminal domain-containing protein</fullName>
    </recommendedName>
</protein>
<proteinExistence type="predicted"/>
<evidence type="ECO:0000259" key="3">
    <source>
        <dbReference type="Pfam" id="PF24883"/>
    </source>
</evidence>
<gene>
    <name evidence="4" type="ORF">VE01_04619</name>
</gene>
<reference evidence="5" key="2">
    <citation type="journal article" date="2018" name="Nat. Commun.">
        <title>Extreme sensitivity to ultraviolet light in the fungal pathogen causing white-nose syndrome of bats.</title>
        <authorList>
            <person name="Palmer J.M."/>
            <person name="Drees K.P."/>
            <person name="Foster J.T."/>
            <person name="Lindner D.L."/>
        </authorList>
    </citation>
    <scope>NUCLEOTIDE SEQUENCE [LARGE SCALE GENOMIC DNA]</scope>
    <source>
        <strain evidence="5">UAMH 10579</strain>
    </source>
</reference>
<feature type="domain" description="Nephrocystin 3-like N-terminal" evidence="3">
    <location>
        <begin position="387"/>
        <end position="557"/>
    </location>
</feature>
<dbReference type="SUPFAM" id="SSF52540">
    <property type="entry name" value="P-loop containing nucleoside triphosphate hydrolases"/>
    <property type="match status" value="1"/>
</dbReference>
<organism evidence="4 5">
    <name type="scientific">Pseudogymnoascus verrucosus</name>
    <dbReference type="NCBI Taxonomy" id="342668"/>
    <lineage>
        <taxon>Eukaryota</taxon>
        <taxon>Fungi</taxon>
        <taxon>Dikarya</taxon>
        <taxon>Ascomycota</taxon>
        <taxon>Pezizomycotina</taxon>
        <taxon>Leotiomycetes</taxon>
        <taxon>Thelebolales</taxon>
        <taxon>Thelebolaceae</taxon>
        <taxon>Pseudogymnoascus</taxon>
    </lineage>
</organism>
<accession>A0A1B8GNC2</accession>
<dbReference type="AlphaFoldDB" id="A0A1B8GNC2"/>